<dbReference type="PANTHER" id="PTHR43209:SF1">
    <property type="entry name" value="TRNA SULFURTRANSFERASE"/>
    <property type="match status" value="1"/>
</dbReference>
<keyword evidence="1" id="KW-0694">RNA-binding</keyword>
<feature type="domain" description="THUMP" evidence="2">
    <location>
        <begin position="42"/>
        <end position="146"/>
    </location>
</feature>
<dbReference type="InterPro" id="IPR050102">
    <property type="entry name" value="tRNA_sulfurtransferase_ThiI"/>
</dbReference>
<dbReference type="Pfam" id="PF14419">
    <property type="entry name" value="SPOUT_MTase_2"/>
    <property type="match status" value="1"/>
</dbReference>
<dbReference type="GeneID" id="8740525"/>
<dbReference type="PaxDb" id="572546-Arcpr_1829"/>
<dbReference type="Gene3D" id="3.30.2130.30">
    <property type="match status" value="1"/>
</dbReference>
<dbReference type="GO" id="GO:0052837">
    <property type="term" value="P:thiazole biosynthetic process"/>
    <property type="evidence" value="ECO:0007669"/>
    <property type="project" value="TreeGrafter"/>
</dbReference>
<evidence type="ECO:0000313" key="4">
    <source>
        <dbReference type="Proteomes" id="UP000001901"/>
    </source>
</evidence>
<dbReference type="PROSITE" id="PS51165">
    <property type="entry name" value="THUMP"/>
    <property type="match status" value="1"/>
</dbReference>
<dbReference type="STRING" id="572546.Arcpr_1829"/>
<dbReference type="GO" id="GO:0002937">
    <property type="term" value="P:tRNA 4-thiouridine biosynthesis"/>
    <property type="evidence" value="ECO:0007669"/>
    <property type="project" value="TreeGrafter"/>
</dbReference>
<dbReference type="RefSeq" id="WP_012941207.1">
    <property type="nucleotide sequence ID" value="NC_013741.1"/>
</dbReference>
<dbReference type="InterPro" id="IPR025849">
    <property type="entry name" value="MJ0421-like_SPOUT_MTase"/>
</dbReference>
<evidence type="ECO:0000256" key="1">
    <source>
        <dbReference type="PROSITE-ProRule" id="PRU00529"/>
    </source>
</evidence>
<dbReference type="KEGG" id="apo:Arcpr_1829"/>
<reference evidence="3 4" key="1">
    <citation type="journal article" date="2010" name="Stand. Genomic Sci.">
        <title>Complete genome sequence of Archaeoglobus profundus type strain (AV18).</title>
        <authorList>
            <person name="von Jan M."/>
            <person name="Lapidus A."/>
            <person name="Del Rio T.G."/>
            <person name="Copeland A."/>
            <person name="Tice H."/>
            <person name="Cheng J.F."/>
            <person name="Lucas S."/>
            <person name="Chen F."/>
            <person name="Nolan M."/>
            <person name="Goodwin L."/>
            <person name="Han C."/>
            <person name="Pitluck S."/>
            <person name="Liolios K."/>
            <person name="Ivanova N."/>
            <person name="Mavromatis K."/>
            <person name="Ovchinnikova G."/>
            <person name="Chertkov O."/>
            <person name="Pati A."/>
            <person name="Chen A."/>
            <person name="Palaniappan K."/>
            <person name="Land M."/>
            <person name="Hauser L."/>
            <person name="Chang Y.J."/>
            <person name="Jeffries C.D."/>
            <person name="Saunders E."/>
            <person name="Brettin T."/>
            <person name="Detter J.C."/>
            <person name="Chain P."/>
            <person name="Eichinger K."/>
            <person name="Huber H."/>
            <person name="Spring S."/>
            <person name="Rohde M."/>
            <person name="Goker M."/>
            <person name="Wirth R."/>
            <person name="Woyke T."/>
            <person name="Bristow J."/>
            <person name="Eisen J.A."/>
            <person name="Markowitz V."/>
            <person name="Hugenholtz P."/>
            <person name="Kyrpides N.C."/>
            <person name="Klenk H.P."/>
        </authorList>
    </citation>
    <scope>NUCLEOTIDE SEQUENCE [LARGE SCALE GENOMIC DNA]</scope>
    <source>
        <strain evidence="4">DSM 5631 / JCM 9629 / NBRC 100127 / Av18</strain>
    </source>
</reference>
<evidence type="ECO:0000259" key="2">
    <source>
        <dbReference type="PROSITE" id="PS51165"/>
    </source>
</evidence>
<sequence length="346" mass="39249">MLLVKTLRGMEYIAADHIREKLGDVKLEIRPSGFLGLIIVHSDEIEKIKDIPEIETIIPIKIVCKADVDDIVSKAEEIVKVAGEFKSFAIRTKKRGKKHSFTSADINIRLGAKIKELTNAEVDLEFPEKAIYVEIIGDNAYIGVIEGKEERRKYTPEKVDSRKLLSKISLVQMPYLEDISAAKEMGEKIGRSAQAFEVKELVIAPFGYVNAYELEAFIRGVRRGQFSRLEIQKKAYAREVREVPVYVQDLYQTARDKRRKNNILIVTDPVGKQIKDVKDDLKRDLKYADEVVVFMGSRQGIPKGIFRLADYVIDLAPYITFATEHAIPASIIALISVYEEVEESTD</sequence>
<dbReference type="OrthoDB" id="64018at2157"/>
<dbReference type="InterPro" id="IPR029028">
    <property type="entry name" value="Alpha/beta_knot_MTases"/>
</dbReference>
<dbReference type="GO" id="GO:0005829">
    <property type="term" value="C:cytosol"/>
    <property type="evidence" value="ECO:0007669"/>
    <property type="project" value="TreeGrafter"/>
</dbReference>
<name>D2RFH8_ARCPA</name>
<dbReference type="Proteomes" id="UP000001901">
    <property type="component" value="Chromosome"/>
</dbReference>
<dbReference type="HOGENOM" id="CLU_795999_0_0_2"/>
<keyword evidence="4" id="KW-1185">Reference proteome</keyword>
<dbReference type="SMART" id="SM00981">
    <property type="entry name" value="THUMP"/>
    <property type="match status" value="1"/>
</dbReference>
<gene>
    <name evidence="3" type="ordered locus">Arcpr_1829</name>
</gene>
<dbReference type="SUPFAM" id="SSF143437">
    <property type="entry name" value="THUMP domain-like"/>
    <property type="match status" value="1"/>
</dbReference>
<evidence type="ECO:0000313" key="3">
    <source>
        <dbReference type="EMBL" id="ADB58872.1"/>
    </source>
</evidence>
<dbReference type="eggNOG" id="arCOG00056">
    <property type="taxonomic scope" value="Archaea"/>
</dbReference>
<dbReference type="Pfam" id="PF02926">
    <property type="entry name" value="THUMP"/>
    <property type="match status" value="1"/>
</dbReference>
<dbReference type="GO" id="GO:0003723">
    <property type="term" value="F:RNA binding"/>
    <property type="evidence" value="ECO:0007669"/>
    <property type="project" value="UniProtKB-UniRule"/>
</dbReference>
<protein>
    <submittedName>
        <fullName evidence="3">THUMP domain protein</fullName>
    </submittedName>
</protein>
<proteinExistence type="predicted"/>
<dbReference type="EMBL" id="CP001857">
    <property type="protein sequence ID" value="ADB58872.1"/>
    <property type="molecule type" value="Genomic_DNA"/>
</dbReference>
<dbReference type="InterPro" id="IPR004114">
    <property type="entry name" value="THUMP_dom"/>
</dbReference>
<accession>D2RFH8</accession>
<dbReference type="SUPFAM" id="SSF75217">
    <property type="entry name" value="alpha/beta knot"/>
    <property type="match status" value="1"/>
</dbReference>
<dbReference type="AlphaFoldDB" id="D2RFH8"/>
<organism evidence="3 4">
    <name type="scientific">Archaeoglobus profundus (strain DSM 5631 / JCM 9629 / NBRC 100127 / Av18)</name>
    <dbReference type="NCBI Taxonomy" id="572546"/>
    <lineage>
        <taxon>Archaea</taxon>
        <taxon>Methanobacteriati</taxon>
        <taxon>Methanobacteriota</taxon>
        <taxon>Archaeoglobi</taxon>
        <taxon>Archaeoglobales</taxon>
        <taxon>Archaeoglobaceae</taxon>
        <taxon>Archaeoglobus</taxon>
    </lineage>
</organism>
<dbReference type="PANTHER" id="PTHR43209">
    <property type="entry name" value="TRNA SULFURTRANSFERASE"/>
    <property type="match status" value="1"/>
</dbReference>